<dbReference type="Proteomes" id="UP000001312">
    <property type="component" value="Unassembled WGS sequence"/>
</dbReference>
<keyword evidence="2" id="KW-1185">Reference proteome</keyword>
<protein>
    <submittedName>
        <fullName evidence="1">Uncharacterized protein</fullName>
    </submittedName>
</protein>
<name>A7F0K0_SCLS1</name>
<proteinExistence type="predicted"/>
<gene>
    <name evidence="1" type="ORF">SS1G_11118</name>
</gene>
<dbReference type="EMBL" id="CH476637">
    <property type="protein sequence ID" value="EDN95242.1"/>
    <property type="molecule type" value="Genomic_DNA"/>
</dbReference>
<evidence type="ECO:0000313" key="2">
    <source>
        <dbReference type="Proteomes" id="UP000001312"/>
    </source>
</evidence>
<dbReference type="RefSeq" id="XP_001587877.1">
    <property type="nucleotide sequence ID" value="XM_001587827.1"/>
</dbReference>
<reference evidence="2" key="1">
    <citation type="journal article" date="2011" name="PLoS Genet.">
        <title>Genomic analysis of the necrotrophic fungal pathogens Sclerotinia sclerotiorum and Botrytis cinerea.</title>
        <authorList>
            <person name="Amselem J."/>
            <person name="Cuomo C.A."/>
            <person name="van Kan J.A."/>
            <person name="Viaud M."/>
            <person name="Benito E.P."/>
            <person name="Couloux A."/>
            <person name="Coutinho P.M."/>
            <person name="de Vries R.P."/>
            <person name="Dyer P.S."/>
            <person name="Fillinger S."/>
            <person name="Fournier E."/>
            <person name="Gout L."/>
            <person name="Hahn M."/>
            <person name="Kohn L."/>
            <person name="Lapalu N."/>
            <person name="Plummer K.M."/>
            <person name="Pradier J.M."/>
            <person name="Quevillon E."/>
            <person name="Sharon A."/>
            <person name="Simon A."/>
            <person name="ten Have A."/>
            <person name="Tudzynski B."/>
            <person name="Tudzynski P."/>
            <person name="Wincker P."/>
            <person name="Andrew M."/>
            <person name="Anthouard V."/>
            <person name="Beever R.E."/>
            <person name="Beffa R."/>
            <person name="Benoit I."/>
            <person name="Bouzid O."/>
            <person name="Brault B."/>
            <person name="Chen Z."/>
            <person name="Choquer M."/>
            <person name="Collemare J."/>
            <person name="Cotton P."/>
            <person name="Danchin E.G."/>
            <person name="Da Silva C."/>
            <person name="Gautier A."/>
            <person name="Giraud C."/>
            <person name="Giraud T."/>
            <person name="Gonzalez C."/>
            <person name="Grossetete S."/>
            <person name="Guldener U."/>
            <person name="Henrissat B."/>
            <person name="Howlett B.J."/>
            <person name="Kodira C."/>
            <person name="Kretschmer M."/>
            <person name="Lappartient A."/>
            <person name="Leroch M."/>
            <person name="Levis C."/>
            <person name="Mauceli E."/>
            <person name="Neuveglise C."/>
            <person name="Oeser B."/>
            <person name="Pearson M."/>
            <person name="Poulain J."/>
            <person name="Poussereau N."/>
            <person name="Quesneville H."/>
            <person name="Rascle C."/>
            <person name="Schumacher J."/>
            <person name="Segurens B."/>
            <person name="Sexton A."/>
            <person name="Silva E."/>
            <person name="Sirven C."/>
            <person name="Soanes D.M."/>
            <person name="Talbot N.J."/>
            <person name="Templeton M."/>
            <person name="Yandava C."/>
            <person name="Yarden O."/>
            <person name="Zeng Q."/>
            <person name="Rollins J.A."/>
            <person name="Lebrun M.H."/>
            <person name="Dickman M."/>
        </authorList>
    </citation>
    <scope>NUCLEOTIDE SEQUENCE [LARGE SCALE GENOMIC DNA]</scope>
    <source>
        <strain evidence="2">ATCC 18683 / 1980 / Ss-1</strain>
    </source>
</reference>
<accession>A7F0K0</accession>
<evidence type="ECO:0000313" key="1">
    <source>
        <dbReference type="EMBL" id="EDN95242.1"/>
    </source>
</evidence>
<organism evidence="1 2">
    <name type="scientific">Sclerotinia sclerotiorum (strain ATCC 18683 / 1980 / Ss-1)</name>
    <name type="common">White mold</name>
    <name type="synonym">Whetzelinia sclerotiorum</name>
    <dbReference type="NCBI Taxonomy" id="665079"/>
    <lineage>
        <taxon>Eukaryota</taxon>
        <taxon>Fungi</taxon>
        <taxon>Dikarya</taxon>
        <taxon>Ascomycota</taxon>
        <taxon>Pezizomycotina</taxon>
        <taxon>Leotiomycetes</taxon>
        <taxon>Helotiales</taxon>
        <taxon>Sclerotiniaceae</taxon>
        <taxon>Sclerotinia</taxon>
    </lineage>
</organism>
<dbReference type="AlphaFoldDB" id="A7F0K0"/>
<dbReference type="GeneID" id="5484012"/>
<sequence length="29" mass="3075">MDYGCNSLNIVGHKLRFVASLFGMSSGGI</sequence>
<dbReference type="KEGG" id="ssl:SS1G_11118"/>
<dbReference type="HOGENOM" id="CLU_3410790_0_0_1"/>
<dbReference type="InParanoid" id="A7F0K0"/>